<comment type="caution">
    <text evidence="6">The sequence shown here is derived from an EMBL/GenBank/DDBJ whole genome shotgun (WGS) entry which is preliminary data.</text>
</comment>
<dbReference type="PANTHER" id="PTHR22835:SF569">
    <property type="entry name" value="OS05G0210400 PROTEIN"/>
    <property type="match status" value="1"/>
</dbReference>
<keyword evidence="4" id="KW-0325">Glycoprotein</keyword>
<evidence type="ECO:0000313" key="7">
    <source>
        <dbReference type="Proteomes" id="UP001231189"/>
    </source>
</evidence>
<dbReference type="SUPFAM" id="SSF52266">
    <property type="entry name" value="SGNH hydrolase"/>
    <property type="match status" value="1"/>
</dbReference>
<dbReference type="InterPro" id="IPR035669">
    <property type="entry name" value="SGNH_plant_lipase-like"/>
</dbReference>
<feature type="chain" id="PRO_5042151006" description="GDSL esterase/lipase" evidence="5">
    <location>
        <begin position="23"/>
        <end position="385"/>
    </location>
</feature>
<evidence type="ECO:0000256" key="2">
    <source>
        <dbReference type="ARBA" id="ARBA00022729"/>
    </source>
</evidence>
<proteinExistence type="inferred from homology"/>
<dbReference type="CDD" id="cd01837">
    <property type="entry name" value="SGNH_plant_lipase_like"/>
    <property type="match status" value="1"/>
</dbReference>
<evidence type="ECO:0000313" key="6">
    <source>
        <dbReference type="EMBL" id="KAK1693715.1"/>
    </source>
</evidence>
<protein>
    <recommendedName>
        <fullName evidence="8">GDSL esterase/lipase</fullName>
    </recommendedName>
</protein>
<reference evidence="6" key="1">
    <citation type="submission" date="2023-07" db="EMBL/GenBank/DDBJ databases">
        <title>A chromosome-level genome assembly of Lolium multiflorum.</title>
        <authorList>
            <person name="Chen Y."/>
            <person name="Copetti D."/>
            <person name="Kolliker R."/>
            <person name="Studer B."/>
        </authorList>
    </citation>
    <scope>NUCLEOTIDE SEQUENCE</scope>
    <source>
        <strain evidence="6">02402/16</strain>
        <tissue evidence="6">Leaf</tissue>
    </source>
</reference>
<dbReference type="InterPro" id="IPR001087">
    <property type="entry name" value="GDSL"/>
</dbReference>
<dbReference type="PROSITE" id="PS51257">
    <property type="entry name" value="PROKAR_LIPOPROTEIN"/>
    <property type="match status" value="1"/>
</dbReference>
<dbReference type="GO" id="GO:0016788">
    <property type="term" value="F:hydrolase activity, acting on ester bonds"/>
    <property type="evidence" value="ECO:0007669"/>
    <property type="project" value="InterPro"/>
</dbReference>
<gene>
    <name evidence="6" type="ORF">QYE76_010412</name>
</gene>
<keyword evidence="7" id="KW-1185">Reference proteome</keyword>
<comment type="similarity">
    <text evidence="1">Belongs to the 'GDSL' lipolytic enzyme family.</text>
</comment>
<evidence type="ECO:0000256" key="4">
    <source>
        <dbReference type="ARBA" id="ARBA00023180"/>
    </source>
</evidence>
<organism evidence="6 7">
    <name type="scientific">Lolium multiflorum</name>
    <name type="common">Italian ryegrass</name>
    <name type="synonym">Lolium perenne subsp. multiflorum</name>
    <dbReference type="NCBI Taxonomy" id="4521"/>
    <lineage>
        <taxon>Eukaryota</taxon>
        <taxon>Viridiplantae</taxon>
        <taxon>Streptophyta</taxon>
        <taxon>Embryophyta</taxon>
        <taxon>Tracheophyta</taxon>
        <taxon>Spermatophyta</taxon>
        <taxon>Magnoliopsida</taxon>
        <taxon>Liliopsida</taxon>
        <taxon>Poales</taxon>
        <taxon>Poaceae</taxon>
        <taxon>BOP clade</taxon>
        <taxon>Pooideae</taxon>
        <taxon>Poodae</taxon>
        <taxon>Poeae</taxon>
        <taxon>Poeae Chloroplast Group 2 (Poeae type)</taxon>
        <taxon>Loliodinae</taxon>
        <taxon>Loliinae</taxon>
        <taxon>Lolium</taxon>
    </lineage>
</organism>
<feature type="signal peptide" evidence="5">
    <location>
        <begin position="1"/>
        <end position="22"/>
    </location>
</feature>
<evidence type="ECO:0000256" key="3">
    <source>
        <dbReference type="ARBA" id="ARBA00022801"/>
    </source>
</evidence>
<keyword evidence="2 5" id="KW-0732">Signal</keyword>
<sequence>MKPPPLSLAVVLVSCLLHNTGASGGPETGVQAPRFHSIFSFGSSYSDTGNFVLQSAGFPSVPFNNSPYGETFFRHPTGRPSDGRLIIDFLAEALELPLLPPFLSKEAPQNFSQGANFAIVGGTALDAGFFLRNNSRSVPPSRSSLRAQIAWFRMLLRGQTPVCNSTVECREHLAGSLFVVGEFGLTDYCYILSGGKTIQEAKAFVPDVVQAIIRGVERLVEDGARYVVVTGTPPMGCVPMALAKYGAAGNATEYDRRTGCLRRLNGLSQYHNWMLQETVRRMRGKYPEITIVYADYHKPVARLIRRPGKLGFAEDLLKACCGGGGRYNYNPEGAACGLPGATACSDPSTHLFWDGVHYTEAANKFIADGWLNGVYAHPSILSLAR</sequence>
<dbReference type="EMBL" id="JAUUTY010000001">
    <property type="protein sequence ID" value="KAK1693715.1"/>
    <property type="molecule type" value="Genomic_DNA"/>
</dbReference>
<dbReference type="AlphaFoldDB" id="A0AAD8TTK3"/>
<dbReference type="Gene3D" id="3.40.50.1110">
    <property type="entry name" value="SGNH hydrolase"/>
    <property type="match status" value="1"/>
</dbReference>
<evidence type="ECO:0000256" key="5">
    <source>
        <dbReference type="SAM" id="SignalP"/>
    </source>
</evidence>
<evidence type="ECO:0008006" key="8">
    <source>
        <dbReference type="Google" id="ProtNLM"/>
    </source>
</evidence>
<name>A0AAD8TTK3_LOLMU</name>
<dbReference type="PANTHER" id="PTHR22835">
    <property type="entry name" value="ZINC FINGER FYVE DOMAIN CONTAINING PROTEIN"/>
    <property type="match status" value="1"/>
</dbReference>
<dbReference type="Pfam" id="PF00657">
    <property type="entry name" value="Lipase_GDSL"/>
    <property type="match status" value="1"/>
</dbReference>
<dbReference type="Proteomes" id="UP001231189">
    <property type="component" value="Unassembled WGS sequence"/>
</dbReference>
<keyword evidence="3" id="KW-0378">Hydrolase</keyword>
<dbReference type="InterPro" id="IPR036514">
    <property type="entry name" value="SGNH_hydro_sf"/>
</dbReference>
<evidence type="ECO:0000256" key="1">
    <source>
        <dbReference type="ARBA" id="ARBA00008668"/>
    </source>
</evidence>
<accession>A0AAD8TTK3</accession>